<reference evidence="3" key="1">
    <citation type="submission" date="2020-06" db="EMBL/GenBank/DDBJ databases">
        <authorList>
            <person name="Li T."/>
            <person name="Hu X."/>
            <person name="Zhang T."/>
            <person name="Song X."/>
            <person name="Zhang H."/>
            <person name="Dai N."/>
            <person name="Sheng W."/>
            <person name="Hou X."/>
            <person name="Wei L."/>
        </authorList>
    </citation>
    <scope>NUCLEOTIDE SEQUENCE</scope>
    <source>
        <strain evidence="3">G02</strain>
        <tissue evidence="3">Leaf</tissue>
    </source>
</reference>
<dbReference type="CDD" id="cd20143">
    <property type="entry name" value="PWWP_AtATX3-like"/>
    <property type="match status" value="1"/>
</dbReference>
<comment type="caution">
    <text evidence="3">The sequence shown here is derived from an EMBL/GenBank/DDBJ whole genome shotgun (WGS) entry which is preliminary data.</text>
</comment>
<feature type="region of interest" description="Disordered" evidence="1">
    <location>
        <begin position="159"/>
        <end position="185"/>
    </location>
</feature>
<organism evidence="3">
    <name type="scientific">Sesamum radiatum</name>
    <name type="common">Black benniseed</name>
    <dbReference type="NCBI Taxonomy" id="300843"/>
    <lineage>
        <taxon>Eukaryota</taxon>
        <taxon>Viridiplantae</taxon>
        <taxon>Streptophyta</taxon>
        <taxon>Embryophyta</taxon>
        <taxon>Tracheophyta</taxon>
        <taxon>Spermatophyta</taxon>
        <taxon>Magnoliopsida</taxon>
        <taxon>eudicotyledons</taxon>
        <taxon>Gunneridae</taxon>
        <taxon>Pentapetalae</taxon>
        <taxon>asterids</taxon>
        <taxon>lamiids</taxon>
        <taxon>Lamiales</taxon>
        <taxon>Pedaliaceae</taxon>
        <taxon>Sesamum</taxon>
    </lineage>
</organism>
<gene>
    <name evidence="3" type="ORF">Sradi_5876700</name>
</gene>
<dbReference type="AlphaFoldDB" id="A0AAW2KQS3"/>
<evidence type="ECO:0000259" key="2">
    <source>
        <dbReference type="PROSITE" id="PS50812"/>
    </source>
</evidence>
<accession>A0AAW2KQS3</accession>
<dbReference type="SUPFAM" id="SSF63748">
    <property type="entry name" value="Tudor/PWWP/MBT"/>
    <property type="match status" value="1"/>
</dbReference>
<dbReference type="Pfam" id="PF00855">
    <property type="entry name" value="PWWP"/>
    <property type="match status" value="1"/>
</dbReference>
<evidence type="ECO:0000313" key="3">
    <source>
        <dbReference type="EMBL" id="KAL0309344.1"/>
    </source>
</evidence>
<feature type="domain" description="PWWP" evidence="2">
    <location>
        <begin position="44"/>
        <end position="112"/>
    </location>
</feature>
<proteinExistence type="predicted"/>
<sequence length="185" mass="20102">MKGILVNHGGSGGNMNGHAGLKKSVKEKVVEKKADFYEPCDFVMGDIVWAKCGKNFPAWPAIVIDPLWQAPEAVLRACVPGTLCVMFYGYSRSGQRDYAWIKAGMVFPFHEYMGRFQGQTKLYGSKPSDFHLAIEEAILAENGYADSAMEAGQETLPVTNHGSAEATGSNQESECTIQQASLNSA</sequence>
<dbReference type="SMART" id="SM00293">
    <property type="entry name" value="PWWP"/>
    <property type="match status" value="1"/>
</dbReference>
<dbReference type="InterPro" id="IPR000313">
    <property type="entry name" value="PWWP_dom"/>
</dbReference>
<name>A0AAW2KQS3_SESRA</name>
<dbReference type="PROSITE" id="PS50812">
    <property type="entry name" value="PWWP"/>
    <property type="match status" value="1"/>
</dbReference>
<reference evidence="3" key="2">
    <citation type="journal article" date="2024" name="Plant">
        <title>Genomic evolution and insights into agronomic trait innovations of Sesamum species.</title>
        <authorList>
            <person name="Miao H."/>
            <person name="Wang L."/>
            <person name="Qu L."/>
            <person name="Liu H."/>
            <person name="Sun Y."/>
            <person name="Le M."/>
            <person name="Wang Q."/>
            <person name="Wei S."/>
            <person name="Zheng Y."/>
            <person name="Lin W."/>
            <person name="Duan Y."/>
            <person name="Cao H."/>
            <person name="Xiong S."/>
            <person name="Wang X."/>
            <person name="Wei L."/>
            <person name="Li C."/>
            <person name="Ma Q."/>
            <person name="Ju M."/>
            <person name="Zhao R."/>
            <person name="Li G."/>
            <person name="Mu C."/>
            <person name="Tian Q."/>
            <person name="Mei H."/>
            <person name="Zhang T."/>
            <person name="Gao T."/>
            <person name="Zhang H."/>
        </authorList>
    </citation>
    <scope>NUCLEOTIDE SEQUENCE</scope>
    <source>
        <strain evidence="3">G02</strain>
    </source>
</reference>
<dbReference type="EMBL" id="JACGWJ010000027">
    <property type="protein sequence ID" value="KAL0309344.1"/>
    <property type="molecule type" value="Genomic_DNA"/>
</dbReference>
<protein>
    <submittedName>
        <fullName evidence="3">Histone-lysine N-methyltransferase ATX3</fullName>
    </submittedName>
</protein>
<evidence type="ECO:0000256" key="1">
    <source>
        <dbReference type="SAM" id="MobiDB-lite"/>
    </source>
</evidence>
<dbReference type="Gene3D" id="2.30.30.140">
    <property type="match status" value="1"/>
</dbReference>